<dbReference type="Proteomes" id="UP000316083">
    <property type="component" value="Unassembled WGS sequence"/>
</dbReference>
<dbReference type="SUPFAM" id="SSF53067">
    <property type="entry name" value="Actin-like ATPase domain"/>
    <property type="match status" value="2"/>
</dbReference>
<dbReference type="RefSeq" id="WP_145671719.1">
    <property type="nucleotide sequence ID" value="NZ_VITF01000001.1"/>
</dbReference>
<dbReference type="InterPro" id="IPR050273">
    <property type="entry name" value="GppA/Ppx_hydrolase"/>
</dbReference>
<evidence type="ECO:0000313" key="3">
    <source>
        <dbReference type="Proteomes" id="UP000316083"/>
    </source>
</evidence>
<dbReference type="AlphaFoldDB" id="A0A560BN69"/>
<comment type="caution">
    <text evidence="2">The sequence shown here is derived from an EMBL/GenBank/DDBJ whole genome shotgun (WGS) entry which is preliminary data.</text>
</comment>
<organism evidence="2 3">
    <name type="scientific">Azospirillum brasilense</name>
    <dbReference type="NCBI Taxonomy" id="192"/>
    <lineage>
        <taxon>Bacteria</taxon>
        <taxon>Pseudomonadati</taxon>
        <taxon>Pseudomonadota</taxon>
        <taxon>Alphaproteobacteria</taxon>
        <taxon>Rhodospirillales</taxon>
        <taxon>Azospirillaceae</taxon>
        <taxon>Azospirillum</taxon>
    </lineage>
</organism>
<dbReference type="CDD" id="cd24054">
    <property type="entry name" value="ASKHA_NBD_AaPPX-GppA_MtPPX2-like"/>
    <property type="match status" value="1"/>
</dbReference>
<gene>
    <name evidence="2" type="ORF">FBZ82_10184</name>
</gene>
<sequence>MDLQVHSERQNDTGRLRSSAPARPVFAALDLGTNNCRLLIARPIPGGFRVIDAFSRIVRLGEGLTRNDRLSDSAMERTLTALKICGSKIERRGVTAARAVATEACRRARNCSEFIDAVERETGIAIEIISSQEEGRLALAGCASLLDPNVPYAVVFDIGGGSTELMWLAVERGRPPRILDQTSIQCGVIGLTEQFGGADADRGMYRRMVEEVASAIASFEERNGIRERVLAGQVQMLGTSGTVTTLAGVHLGLCRYDRRAVDGSFLRIDHARAVIDRLVALDFDGRARHPCIGQDRADLVIAGCAVLDALCDCWPVERLRIADRGLREGILVELIGSTRQIY</sequence>
<dbReference type="PANTHER" id="PTHR30005">
    <property type="entry name" value="EXOPOLYPHOSPHATASE"/>
    <property type="match status" value="1"/>
</dbReference>
<evidence type="ECO:0000259" key="1">
    <source>
        <dbReference type="Pfam" id="PF02541"/>
    </source>
</evidence>
<protein>
    <submittedName>
        <fullName evidence="2">Exopolyphosphatase/guanosine-5'-triphosphate, 3'-diphosphate pyrophosphatase</fullName>
    </submittedName>
</protein>
<reference evidence="2 3" key="1">
    <citation type="submission" date="2019-06" db="EMBL/GenBank/DDBJ databases">
        <title>Genomic Encyclopedia of Type Strains, Phase IV (KMG-V): Genome sequencing to study the core and pangenomes of soil and plant-associated prokaryotes.</title>
        <authorList>
            <person name="Whitman W."/>
        </authorList>
    </citation>
    <scope>NUCLEOTIDE SEQUENCE [LARGE SCALE GENOMIC DNA]</scope>
    <source>
        <strain evidence="2 3">BR 11796</strain>
    </source>
</reference>
<dbReference type="Pfam" id="PF02541">
    <property type="entry name" value="Ppx-GppA"/>
    <property type="match status" value="1"/>
</dbReference>
<name>A0A560BN69_AZOBR</name>
<dbReference type="InterPro" id="IPR043129">
    <property type="entry name" value="ATPase_NBD"/>
</dbReference>
<dbReference type="PANTHER" id="PTHR30005:SF0">
    <property type="entry name" value="RETROGRADE REGULATION PROTEIN 2"/>
    <property type="match status" value="1"/>
</dbReference>
<dbReference type="GO" id="GO:0016462">
    <property type="term" value="F:pyrophosphatase activity"/>
    <property type="evidence" value="ECO:0007669"/>
    <property type="project" value="TreeGrafter"/>
</dbReference>
<accession>A0A560BN69</accession>
<feature type="domain" description="Ppx/GppA phosphatase N-terminal" evidence="1">
    <location>
        <begin position="40"/>
        <end position="335"/>
    </location>
</feature>
<dbReference type="Gene3D" id="3.30.420.150">
    <property type="entry name" value="Exopolyphosphatase. Domain 2"/>
    <property type="match status" value="1"/>
</dbReference>
<evidence type="ECO:0000313" key="2">
    <source>
        <dbReference type="EMBL" id="TWA74070.1"/>
    </source>
</evidence>
<proteinExistence type="predicted"/>
<dbReference type="EMBL" id="VITF01000001">
    <property type="protein sequence ID" value="TWA74070.1"/>
    <property type="molecule type" value="Genomic_DNA"/>
</dbReference>
<dbReference type="Gene3D" id="3.30.420.40">
    <property type="match status" value="1"/>
</dbReference>
<dbReference type="InterPro" id="IPR003695">
    <property type="entry name" value="Ppx_GppA_N"/>
</dbReference>